<gene>
    <name evidence="4" type="primary">LOC100907110</name>
</gene>
<protein>
    <recommendedName>
        <fullName evidence="1">Receptor expression-enhancing protein</fullName>
    </recommendedName>
</protein>
<dbReference type="GO" id="GO:0071782">
    <property type="term" value="C:endoplasmic reticulum tubular network"/>
    <property type="evidence" value="ECO:0007669"/>
    <property type="project" value="TreeGrafter"/>
</dbReference>
<keyword evidence="3" id="KW-1185">Reference proteome</keyword>
<dbReference type="RefSeq" id="XP_003747651.1">
    <property type="nucleotide sequence ID" value="XM_003747603.2"/>
</dbReference>
<dbReference type="InterPro" id="IPR004345">
    <property type="entry name" value="TB2_DP1_HVA22"/>
</dbReference>
<keyword evidence="1" id="KW-1133">Transmembrane helix</keyword>
<dbReference type="GO" id="GO:0008017">
    <property type="term" value="F:microtubule binding"/>
    <property type="evidence" value="ECO:0007669"/>
    <property type="project" value="TreeGrafter"/>
</dbReference>
<dbReference type="PANTHER" id="PTHR12300">
    <property type="entry name" value="HVA22-LIKE PROTEINS"/>
    <property type="match status" value="1"/>
</dbReference>
<sequence>MVSALISRLVVLFLGTLYPAYGSYKAIRSKNAREYVHWIMYWICFAFFTFFETFSDIFLAFWIPFYYEMKILFLAWLLCPATRGSAILYKNFVHPRLVKHEQEIDEMIETARQNGVSAMYQLGTRGAQYASQLLATTALKGQQVLLKQIQRSYSQADVTDGGEILSPDEMTIMYRRAGSRNLDARKMIRSEPAFSDEEEEDFQIVEEDDAAAAGAAMEIEGEPPRLPGKKKGTCSPEERRRRLYREQESEWSDSSESDVAIARSHGTRSRKQDDSDSDYKPVTRSKVQRKAAVRKSPKLTSSSNVNNNSNNNNNNYSGRRAR</sequence>
<name>A0AAJ6QY48_9ACAR</name>
<feature type="compositionally biased region" description="Low complexity" evidence="2">
    <location>
        <begin position="301"/>
        <end position="315"/>
    </location>
</feature>
<feature type="region of interest" description="Disordered" evidence="2">
    <location>
        <begin position="218"/>
        <end position="322"/>
    </location>
</feature>
<feature type="compositionally biased region" description="Basic and acidic residues" evidence="2">
    <location>
        <begin position="270"/>
        <end position="281"/>
    </location>
</feature>
<keyword evidence="1" id="KW-0472">Membrane</keyword>
<keyword evidence="1" id="KW-0812">Transmembrane</keyword>
<comment type="similarity">
    <text evidence="1">Belongs to the DP1 family.</text>
</comment>
<evidence type="ECO:0000313" key="3">
    <source>
        <dbReference type="Proteomes" id="UP000694867"/>
    </source>
</evidence>
<feature type="compositionally biased region" description="Basic residues" evidence="2">
    <location>
        <begin position="286"/>
        <end position="297"/>
    </location>
</feature>
<dbReference type="GO" id="GO:0005881">
    <property type="term" value="C:cytoplasmic microtubule"/>
    <property type="evidence" value="ECO:0007669"/>
    <property type="project" value="TreeGrafter"/>
</dbReference>
<dbReference type="AlphaFoldDB" id="A0AAJ6QY48"/>
<feature type="compositionally biased region" description="Basic and acidic residues" evidence="2">
    <location>
        <begin position="236"/>
        <end position="248"/>
    </location>
</feature>
<reference evidence="4" key="1">
    <citation type="submission" date="2025-08" db="UniProtKB">
        <authorList>
            <consortium name="RefSeq"/>
        </authorList>
    </citation>
    <scope>IDENTIFICATION</scope>
</reference>
<accession>A0AAJ6QY48</accession>
<proteinExistence type="inferred from homology"/>
<organism evidence="3 4">
    <name type="scientific">Galendromus occidentalis</name>
    <name type="common">western predatory mite</name>
    <dbReference type="NCBI Taxonomy" id="34638"/>
    <lineage>
        <taxon>Eukaryota</taxon>
        <taxon>Metazoa</taxon>
        <taxon>Ecdysozoa</taxon>
        <taxon>Arthropoda</taxon>
        <taxon>Chelicerata</taxon>
        <taxon>Arachnida</taxon>
        <taxon>Acari</taxon>
        <taxon>Parasitiformes</taxon>
        <taxon>Mesostigmata</taxon>
        <taxon>Gamasina</taxon>
        <taxon>Phytoseioidea</taxon>
        <taxon>Phytoseiidae</taxon>
        <taxon>Typhlodrominae</taxon>
        <taxon>Galendromus</taxon>
    </lineage>
</organism>
<dbReference type="GO" id="GO:0071786">
    <property type="term" value="P:endoplasmic reticulum tubular network organization"/>
    <property type="evidence" value="ECO:0007669"/>
    <property type="project" value="TreeGrafter"/>
</dbReference>
<dbReference type="GO" id="GO:0005789">
    <property type="term" value="C:endoplasmic reticulum membrane"/>
    <property type="evidence" value="ECO:0007669"/>
    <property type="project" value="TreeGrafter"/>
</dbReference>
<feature type="transmembrane region" description="Helical" evidence="1">
    <location>
        <begin position="6"/>
        <end position="27"/>
    </location>
</feature>
<dbReference type="KEGG" id="goe:100907110"/>
<evidence type="ECO:0000256" key="1">
    <source>
        <dbReference type="RuleBase" id="RU362006"/>
    </source>
</evidence>
<dbReference type="Proteomes" id="UP000694867">
    <property type="component" value="Unplaced"/>
</dbReference>
<dbReference type="Pfam" id="PF03134">
    <property type="entry name" value="TB2_DP1_HVA22"/>
    <property type="match status" value="1"/>
</dbReference>
<dbReference type="PANTHER" id="PTHR12300:SF117">
    <property type="entry name" value="LP05237P-RELATED"/>
    <property type="match status" value="1"/>
</dbReference>
<evidence type="ECO:0000313" key="4">
    <source>
        <dbReference type="RefSeq" id="XP_003747651.1"/>
    </source>
</evidence>
<feature type="transmembrane region" description="Helical" evidence="1">
    <location>
        <begin position="39"/>
        <end position="65"/>
    </location>
</feature>
<dbReference type="GeneID" id="100907110"/>
<comment type="subcellular location">
    <subcellularLocation>
        <location evidence="1">Membrane</location>
        <topology evidence="1">Multi-pass membrane protein</topology>
    </subcellularLocation>
</comment>
<evidence type="ECO:0000256" key="2">
    <source>
        <dbReference type="SAM" id="MobiDB-lite"/>
    </source>
</evidence>